<dbReference type="AlphaFoldDB" id="A0A226WWW0"/>
<feature type="region of interest" description="Disordered" evidence="1">
    <location>
        <begin position="20"/>
        <end position="56"/>
    </location>
</feature>
<reference evidence="3" key="1">
    <citation type="submission" date="2017-01" db="EMBL/GenBank/DDBJ databases">
        <title>Genome Analysis of Deinococcus marmoris KOPRI26562.</title>
        <authorList>
            <person name="Kim J.H."/>
            <person name="Oh H.-M."/>
        </authorList>
    </citation>
    <scope>NUCLEOTIDE SEQUENCE [LARGE SCALE GENOMIC DNA]</scope>
    <source>
        <strain evidence="3">PAMC 26633</strain>
    </source>
</reference>
<name>A0A226WWW0_CABSO</name>
<proteinExistence type="predicted"/>
<evidence type="ECO:0000256" key="1">
    <source>
        <dbReference type="SAM" id="MobiDB-lite"/>
    </source>
</evidence>
<feature type="compositionally biased region" description="Low complexity" evidence="1">
    <location>
        <begin position="20"/>
        <end position="36"/>
    </location>
</feature>
<dbReference type="Proteomes" id="UP000214720">
    <property type="component" value="Unassembled WGS sequence"/>
</dbReference>
<evidence type="ECO:0000313" key="2">
    <source>
        <dbReference type="EMBL" id="OXC75664.1"/>
    </source>
</evidence>
<evidence type="ECO:0000313" key="3">
    <source>
        <dbReference type="Proteomes" id="UP000214720"/>
    </source>
</evidence>
<gene>
    <name evidence="2" type="ORF">BSU04_25885</name>
</gene>
<accession>A0A226WWW0</accession>
<sequence>MAAAAAVELAPEAGVALAPEAGEAPLAPEAGAAAPAEGDEPPPPPQADKAKESDAAAAMAERWMAEFIVVFPRCALHPADLLAVDDVLRH</sequence>
<protein>
    <submittedName>
        <fullName evidence="2">Uncharacterized protein</fullName>
    </submittedName>
</protein>
<comment type="caution">
    <text evidence="2">The sequence shown here is derived from an EMBL/GenBank/DDBJ whole genome shotgun (WGS) entry which is preliminary data.</text>
</comment>
<organism evidence="2 3">
    <name type="scientific">Caballeronia sordidicola</name>
    <name type="common">Burkholderia sordidicola</name>
    <dbReference type="NCBI Taxonomy" id="196367"/>
    <lineage>
        <taxon>Bacteria</taxon>
        <taxon>Pseudomonadati</taxon>
        <taxon>Pseudomonadota</taxon>
        <taxon>Betaproteobacteria</taxon>
        <taxon>Burkholderiales</taxon>
        <taxon>Burkholderiaceae</taxon>
        <taxon>Caballeronia</taxon>
    </lineage>
</organism>
<dbReference type="EMBL" id="MTHB01000165">
    <property type="protein sequence ID" value="OXC75664.1"/>
    <property type="molecule type" value="Genomic_DNA"/>
</dbReference>